<dbReference type="InterPro" id="IPR050279">
    <property type="entry name" value="Plant_def-hormone_signal"/>
</dbReference>
<dbReference type="InterPro" id="IPR024949">
    <property type="entry name" value="Bet_v_I_allergen"/>
</dbReference>
<sequence>MGVYTFTHETTASVAPSTLFKALVIDFNKLGSELAPDVKSIENVEGDGGPGTIKKITFVEGGPIKYLKHKIHVVDDKNLVTKYSLIEGDVLGDKLETINYEGKFEASENGGCVCTTTSEYHTKGDYVVTEEEHNVGKEKANDLIKAIETYLLANPSVYA</sequence>
<evidence type="ECO:0000259" key="3">
    <source>
        <dbReference type="Pfam" id="PF00407"/>
    </source>
</evidence>
<evidence type="ECO:0000256" key="2">
    <source>
        <dbReference type="RuleBase" id="RU000409"/>
    </source>
</evidence>
<dbReference type="CDD" id="cd07816">
    <property type="entry name" value="Bet_v1-like"/>
    <property type="match status" value="1"/>
</dbReference>
<reference evidence="5" key="2">
    <citation type="journal article" date="2017" name="J. Anim. Genet.">
        <title>Multiple reference genome sequences of hot pepper reveal the massive evolution of plant disease resistance genes by retroduplication.</title>
        <authorList>
            <person name="Kim S."/>
            <person name="Park J."/>
            <person name="Yeom S.-I."/>
            <person name="Kim Y.-M."/>
            <person name="Seo E."/>
            <person name="Kim K.-T."/>
            <person name="Kim M.-S."/>
            <person name="Lee J.M."/>
            <person name="Cheong K."/>
            <person name="Shin H.-S."/>
            <person name="Kim S.-B."/>
            <person name="Han K."/>
            <person name="Lee J."/>
            <person name="Park M."/>
            <person name="Lee H.-A."/>
            <person name="Lee H.-Y."/>
            <person name="Lee Y."/>
            <person name="Oh S."/>
            <person name="Lee J.H."/>
            <person name="Choi E."/>
            <person name="Choi E."/>
            <person name="Lee S.E."/>
            <person name="Jeon J."/>
            <person name="Kim H."/>
            <person name="Choi G."/>
            <person name="Song H."/>
            <person name="Lee J."/>
            <person name="Lee S.-C."/>
            <person name="Kwon J.-K."/>
            <person name="Lee H.-Y."/>
            <person name="Koo N."/>
            <person name="Hong Y."/>
            <person name="Kim R.W."/>
            <person name="Kang W.-H."/>
            <person name="Huh J.H."/>
            <person name="Kang B.-C."/>
            <person name="Yang T.-J."/>
            <person name="Lee Y.-H."/>
            <person name="Bennetzen J.L."/>
            <person name="Choi D."/>
        </authorList>
    </citation>
    <scope>NUCLEOTIDE SEQUENCE [LARGE SCALE GENOMIC DNA]</scope>
    <source>
        <strain evidence="5">cv. PBC81</strain>
    </source>
</reference>
<proteinExistence type="inferred from homology"/>
<evidence type="ECO:0000313" key="4">
    <source>
        <dbReference type="EMBL" id="PHT55096.1"/>
    </source>
</evidence>
<organism evidence="4 5">
    <name type="scientific">Capsicum baccatum</name>
    <name type="common">Peruvian pepper</name>
    <dbReference type="NCBI Taxonomy" id="33114"/>
    <lineage>
        <taxon>Eukaryota</taxon>
        <taxon>Viridiplantae</taxon>
        <taxon>Streptophyta</taxon>
        <taxon>Embryophyta</taxon>
        <taxon>Tracheophyta</taxon>
        <taxon>Spermatophyta</taxon>
        <taxon>Magnoliopsida</taxon>
        <taxon>eudicotyledons</taxon>
        <taxon>Gunneridae</taxon>
        <taxon>Pentapetalae</taxon>
        <taxon>asterids</taxon>
        <taxon>lamiids</taxon>
        <taxon>Solanales</taxon>
        <taxon>Solanaceae</taxon>
        <taxon>Solanoideae</taxon>
        <taxon>Capsiceae</taxon>
        <taxon>Capsicum</taxon>
    </lineage>
</organism>
<comment type="similarity">
    <text evidence="1 2">Belongs to the BetVI family.</text>
</comment>
<dbReference type="GO" id="GO:0038023">
    <property type="term" value="F:signaling receptor activity"/>
    <property type="evidence" value="ECO:0007669"/>
    <property type="project" value="InterPro"/>
</dbReference>
<keyword evidence="2" id="KW-0611">Plant defense</keyword>
<evidence type="ECO:0000313" key="5">
    <source>
        <dbReference type="Proteomes" id="UP000224567"/>
    </source>
</evidence>
<name>A0A2G2XC61_CAPBA</name>
<dbReference type="AlphaFoldDB" id="A0A2G2XC61"/>
<comment type="caution">
    <text evidence="4">The sequence shown here is derived from an EMBL/GenBank/DDBJ whole genome shotgun (WGS) entry which is preliminary data.</text>
</comment>
<gene>
    <name evidence="4" type="ORF">CQW23_03582</name>
</gene>
<dbReference type="InterPro" id="IPR000916">
    <property type="entry name" value="Bet_v_I/MLP"/>
</dbReference>
<dbReference type="GO" id="GO:0010427">
    <property type="term" value="F:abscisic acid binding"/>
    <property type="evidence" value="ECO:0007669"/>
    <property type="project" value="InterPro"/>
</dbReference>
<dbReference type="OrthoDB" id="1880172at2759"/>
<dbReference type="PROSITE" id="PS00451">
    <property type="entry name" value="PATHOGENESIS_BETVI"/>
    <property type="match status" value="1"/>
</dbReference>
<dbReference type="EMBL" id="MLFT02000002">
    <property type="protein sequence ID" value="PHT55096.1"/>
    <property type="molecule type" value="Genomic_DNA"/>
</dbReference>
<dbReference type="GO" id="GO:0004864">
    <property type="term" value="F:protein phosphatase inhibitor activity"/>
    <property type="evidence" value="ECO:0007669"/>
    <property type="project" value="InterPro"/>
</dbReference>
<reference evidence="4 5" key="1">
    <citation type="journal article" date="2017" name="Genome Biol.">
        <title>New reference genome sequences of hot pepper reveal the massive evolution of plant disease-resistance genes by retroduplication.</title>
        <authorList>
            <person name="Kim S."/>
            <person name="Park J."/>
            <person name="Yeom S.I."/>
            <person name="Kim Y.M."/>
            <person name="Seo E."/>
            <person name="Kim K.T."/>
            <person name="Kim M.S."/>
            <person name="Lee J.M."/>
            <person name="Cheong K."/>
            <person name="Shin H.S."/>
            <person name="Kim S.B."/>
            <person name="Han K."/>
            <person name="Lee J."/>
            <person name="Park M."/>
            <person name="Lee H.A."/>
            <person name="Lee H.Y."/>
            <person name="Lee Y."/>
            <person name="Oh S."/>
            <person name="Lee J.H."/>
            <person name="Choi E."/>
            <person name="Choi E."/>
            <person name="Lee S.E."/>
            <person name="Jeon J."/>
            <person name="Kim H."/>
            <person name="Choi G."/>
            <person name="Song H."/>
            <person name="Lee J."/>
            <person name="Lee S.C."/>
            <person name="Kwon J.K."/>
            <person name="Lee H.Y."/>
            <person name="Koo N."/>
            <person name="Hong Y."/>
            <person name="Kim R.W."/>
            <person name="Kang W.H."/>
            <person name="Huh J.H."/>
            <person name="Kang B.C."/>
            <person name="Yang T.J."/>
            <person name="Lee Y.H."/>
            <person name="Bennetzen J.L."/>
            <person name="Choi D."/>
        </authorList>
    </citation>
    <scope>NUCLEOTIDE SEQUENCE [LARGE SCALE GENOMIC DNA]</scope>
    <source>
        <strain evidence="5">cv. PBC81</strain>
    </source>
</reference>
<dbReference type="FunFam" id="3.30.530.20:FF:000007">
    <property type="entry name" value="Major pollen allergen Bet v 1-A"/>
    <property type="match status" value="1"/>
</dbReference>
<dbReference type="InterPro" id="IPR023393">
    <property type="entry name" value="START-like_dom_sf"/>
</dbReference>
<dbReference type="PANTHER" id="PTHR31213:SF157">
    <property type="entry name" value="MAJOR ALLERGEN MAL D 1-LIKE"/>
    <property type="match status" value="1"/>
</dbReference>
<dbReference type="SUPFAM" id="SSF55961">
    <property type="entry name" value="Bet v1-like"/>
    <property type="match status" value="1"/>
</dbReference>
<keyword evidence="5" id="KW-1185">Reference proteome</keyword>
<evidence type="ECO:0000256" key="1">
    <source>
        <dbReference type="ARBA" id="ARBA00009744"/>
    </source>
</evidence>
<dbReference type="GO" id="GO:0009738">
    <property type="term" value="P:abscisic acid-activated signaling pathway"/>
    <property type="evidence" value="ECO:0007669"/>
    <property type="project" value="InterPro"/>
</dbReference>
<dbReference type="Proteomes" id="UP000224567">
    <property type="component" value="Unassembled WGS sequence"/>
</dbReference>
<dbReference type="Gene3D" id="3.30.530.20">
    <property type="match status" value="1"/>
</dbReference>
<dbReference type="GO" id="GO:0005737">
    <property type="term" value="C:cytoplasm"/>
    <property type="evidence" value="ECO:0007669"/>
    <property type="project" value="TreeGrafter"/>
</dbReference>
<protein>
    <submittedName>
        <fullName evidence="4">Pathogenesis-related protein STH-21</fullName>
    </submittedName>
</protein>
<dbReference type="GO" id="GO:0005634">
    <property type="term" value="C:nucleus"/>
    <property type="evidence" value="ECO:0007669"/>
    <property type="project" value="TreeGrafter"/>
</dbReference>
<dbReference type="PRINTS" id="PR00634">
    <property type="entry name" value="BETALLERGEN"/>
</dbReference>
<dbReference type="STRING" id="33114.A0A2G2XC61"/>
<feature type="domain" description="Bet v I/Major latex protein" evidence="3">
    <location>
        <begin position="1"/>
        <end position="154"/>
    </location>
</feature>
<dbReference type="PANTHER" id="PTHR31213">
    <property type="entry name" value="OS08G0374000 PROTEIN-RELATED"/>
    <property type="match status" value="1"/>
</dbReference>
<keyword evidence="2" id="KW-0568">Pathogenesis-related protein</keyword>
<dbReference type="Pfam" id="PF00407">
    <property type="entry name" value="Bet_v_1"/>
    <property type="match status" value="1"/>
</dbReference>
<accession>A0A2G2XC61</accession>
<dbReference type="GO" id="GO:0006952">
    <property type="term" value="P:defense response"/>
    <property type="evidence" value="ECO:0007669"/>
    <property type="project" value="UniProtKB-KW"/>
</dbReference>